<evidence type="ECO:0000313" key="1">
    <source>
        <dbReference type="EMBL" id="CUQ38222.1"/>
    </source>
</evidence>
<organism evidence="1 2">
    <name type="scientific">Blautia obeum</name>
    <dbReference type="NCBI Taxonomy" id="40520"/>
    <lineage>
        <taxon>Bacteria</taxon>
        <taxon>Bacillati</taxon>
        <taxon>Bacillota</taxon>
        <taxon>Clostridia</taxon>
        <taxon>Lachnospirales</taxon>
        <taxon>Lachnospiraceae</taxon>
        <taxon>Blautia</taxon>
    </lineage>
</organism>
<reference evidence="1 2" key="1">
    <citation type="submission" date="2015-09" db="EMBL/GenBank/DDBJ databases">
        <authorList>
            <consortium name="Pathogen Informatics"/>
        </authorList>
    </citation>
    <scope>NUCLEOTIDE SEQUENCE [LARGE SCALE GENOMIC DNA]</scope>
    <source>
        <strain evidence="1 2">2789STDY5834957</strain>
    </source>
</reference>
<dbReference type="RefSeq" id="WP_055060561.1">
    <property type="nucleotide sequence ID" value="NZ_CZBP01000039.1"/>
</dbReference>
<proteinExistence type="predicted"/>
<protein>
    <submittedName>
        <fullName evidence="1">Uncharacterized protein</fullName>
    </submittedName>
</protein>
<dbReference type="Proteomes" id="UP000095762">
    <property type="component" value="Unassembled WGS sequence"/>
</dbReference>
<sequence>MNQYLDWKLSEIQTMVLKKKPSADIIHELQRVRETLVKKEIIVDSVAAETIDRRILITKEED</sequence>
<evidence type="ECO:0000313" key="2">
    <source>
        <dbReference type="Proteomes" id="UP000095762"/>
    </source>
</evidence>
<gene>
    <name evidence="1" type="ORF">ERS852569_03522</name>
</gene>
<name>A0A174VU29_9FIRM</name>
<accession>A0A174VU29</accession>
<dbReference type="AlphaFoldDB" id="A0A174VU29"/>
<dbReference type="EMBL" id="CZBP01000039">
    <property type="protein sequence ID" value="CUQ38222.1"/>
    <property type="molecule type" value="Genomic_DNA"/>
</dbReference>